<protein>
    <submittedName>
        <fullName evidence="1">Uncharacterized protein</fullName>
    </submittedName>
</protein>
<dbReference type="AlphaFoldDB" id="A0A447IJ76"/>
<proteinExistence type="predicted"/>
<gene>
    <name evidence="1" type="ORF">PARHAE_00765</name>
</gene>
<dbReference type="Proteomes" id="UP000270743">
    <property type="component" value="Unassembled WGS sequence"/>
</dbReference>
<keyword evidence="2" id="KW-1185">Reference proteome</keyword>
<name>A0A447IJ76_9RHOB</name>
<reference evidence="1 2" key="1">
    <citation type="submission" date="2018-12" db="EMBL/GenBank/DDBJ databases">
        <authorList>
            <person name="Criscuolo A."/>
        </authorList>
    </citation>
    <scope>NUCLEOTIDE SEQUENCE [LARGE SCALE GENOMIC DNA]</scope>
    <source>
        <strain evidence="1">ACIP1116241</strain>
    </source>
</reference>
<evidence type="ECO:0000313" key="2">
    <source>
        <dbReference type="Proteomes" id="UP000270743"/>
    </source>
</evidence>
<evidence type="ECO:0000313" key="1">
    <source>
        <dbReference type="EMBL" id="VDS07588.1"/>
    </source>
</evidence>
<dbReference type="EMBL" id="UZWE01000021">
    <property type="protein sequence ID" value="VDS07588.1"/>
    <property type="molecule type" value="Genomic_DNA"/>
</dbReference>
<organism evidence="1 2">
    <name type="scientific">Paracoccus haematequi</name>
    <dbReference type="NCBI Taxonomy" id="2491866"/>
    <lineage>
        <taxon>Bacteria</taxon>
        <taxon>Pseudomonadati</taxon>
        <taxon>Pseudomonadota</taxon>
        <taxon>Alphaproteobacteria</taxon>
        <taxon>Rhodobacterales</taxon>
        <taxon>Paracoccaceae</taxon>
        <taxon>Paracoccus</taxon>
    </lineage>
</organism>
<accession>A0A447IJ76</accession>
<sequence length="52" mass="6213">MNEEQIRAIVRDELSKQEVKITLRDSESVSPEMMAHMRRAAMEVVKQNERRR</sequence>